<dbReference type="EMBL" id="MU001633">
    <property type="protein sequence ID" value="KAF2485708.1"/>
    <property type="molecule type" value="Genomic_DNA"/>
</dbReference>
<dbReference type="GO" id="GO:0015079">
    <property type="term" value="F:potassium ion transmembrane transporter activity"/>
    <property type="evidence" value="ECO:0007669"/>
    <property type="project" value="InterPro"/>
</dbReference>
<feature type="compositionally biased region" description="Low complexity" evidence="1">
    <location>
        <begin position="449"/>
        <end position="458"/>
    </location>
</feature>
<dbReference type="Pfam" id="PF16944">
    <property type="entry name" value="KCH"/>
    <property type="match status" value="1"/>
</dbReference>
<dbReference type="InterPro" id="IPR031606">
    <property type="entry name" value="Kch1/2"/>
</dbReference>
<keyword evidence="2" id="KW-1133">Transmembrane helix</keyword>
<dbReference type="AlphaFoldDB" id="A0A6A6PZS1"/>
<keyword evidence="4" id="KW-1185">Reference proteome</keyword>
<feature type="compositionally biased region" description="Basic and acidic residues" evidence="1">
    <location>
        <begin position="287"/>
        <end position="305"/>
    </location>
</feature>
<feature type="compositionally biased region" description="Polar residues" evidence="1">
    <location>
        <begin position="439"/>
        <end position="448"/>
    </location>
</feature>
<dbReference type="OrthoDB" id="436496at2759"/>
<feature type="region of interest" description="Disordered" evidence="1">
    <location>
        <begin position="287"/>
        <end position="480"/>
    </location>
</feature>
<dbReference type="GO" id="GO:0005886">
    <property type="term" value="C:plasma membrane"/>
    <property type="evidence" value="ECO:0007669"/>
    <property type="project" value="InterPro"/>
</dbReference>
<feature type="transmembrane region" description="Helical" evidence="2">
    <location>
        <begin position="34"/>
        <end position="62"/>
    </location>
</feature>
<feature type="transmembrane region" description="Helical" evidence="2">
    <location>
        <begin position="82"/>
        <end position="100"/>
    </location>
</feature>
<dbReference type="PANTHER" id="PTHR36424">
    <property type="entry name" value="PHEROMONE-REGULATED MEMBRANE PROTEIN 6"/>
    <property type="match status" value="1"/>
</dbReference>
<accession>A0A6A6PZS1</accession>
<reference evidence="3" key="1">
    <citation type="journal article" date="2020" name="Stud. Mycol.">
        <title>101 Dothideomycetes genomes: a test case for predicting lifestyles and emergence of pathogens.</title>
        <authorList>
            <person name="Haridas S."/>
            <person name="Albert R."/>
            <person name="Binder M."/>
            <person name="Bloem J."/>
            <person name="Labutti K."/>
            <person name="Salamov A."/>
            <person name="Andreopoulos B."/>
            <person name="Baker S."/>
            <person name="Barry K."/>
            <person name="Bills G."/>
            <person name="Bluhm B."/>
            <person name="Cannon C."/>
            <person name="Castanera R."/>
            <person name="Culley D."/>
            <person name="Daum C."/>
            <person name="Ezra D."/>
            <person name="Gonzalez J."/>
            <person name="Henrissat B."/>
            <person name="Kuo A."/>
            <person name="Liang C."/>
            <person name="Lipzen A."/>
            <person name="Lutzoni F."/>
            <person name="Magnuson J."/>
            <person name="Mondo S."/>
            <person name="Nolan M."/>
            <person name="Ohm R."/>
            <person name="Pangilinan J."/>
            <person name="Park H.-J."/>
            <person name="Ramirez L."/>
            <person name="Alfaro M."/>
            <person name="Sun H."/>
            <person name="Tritt A."/>
            <person name="Yoshinaga Y."/>
            <person name="Zwiers L.-H."/>
            <person name="Turgeon B."/>
            <person name="Goodwin S."/>
            <person name="Spatafora J."/>
            <person name="Crous P."/>
            <person name="Grigoriev I."/>
        </authorList>
    </citation>
    <scope>NUCLEOTIDE SEQUENCE</scope>
    <source>
        <strain evidence="3">CBS 113389</strain>
    </source>
</reference>
<dbReference type="RefSeq" id="XP_033592277.1">
    <property type="nucleotide sequence ID" value="XM_033730380.1"/>
</dbReference>
<keyword evidence="2" id="KW-0812">Transmembrane</keyword>
<gene>
    <name evidence="3" type="ORF">BDY17DRAFT_241978</name>
</gene>
<feature type="compositionally biased region" description="Polar residues" evidence="1">
    <location>
        <begin position="381"/>
        <end position="393"/>
    </location>
</feature>
<protein>
    <recommendedName>
        <fullName evidence="5">Pheromone-regulated membrane protein</fullName>
    </recommendedName>
</protein>
<evidence type="ECO:0000256" key="2">
    <source>
        <dbReference type="SAM" id="Phobius"/>
    </source>
</evidence>
<proteinExistence type="predicted"/>
<organism evidence="3 4">
    <name type="scientific">Neohortaea acidophila</name>
    <dbReference type="NCBI Taxonomy" id="245834"/>
    <lineage>
        <taxon>Eukaryota</taxon>
        <taxon>Fungi</taxon>
        <taxon>Dikarya</taxon>
        <taxon>Ascomycota</taxon>
        <taxon>Pezizomycotina</taxon>
        <taxon>Dothideomycetes</taxon>
        <taxon>Dothideomycetidae</taxon>
        <taxon>Mycosphaerellales</taxon>
        <taxon>Teratosphaeriaceae</taxon>
        <taxon>Neohortaea</taxon>
    </lineage>
</organism>
<feature type="compositionally biased region" description="Polar residues" evidence="1">
    <location>
        <begin position="340"/>
        <end position="353"/>
    </location>
</feature>
<keyword evidence="2" id="KW-0472">Membrane</keyword>
<evidence type="ECO:0000256" key="1">
    <source>
        <dbReference type="SAM" id="MobiDB-lite"/>
    </source>
</evidence>
<evidence type="ECO:0000313" key="4">
    <source>
        <dbReference type="Proteomes" id="UP000799767"/>
    </source>
</evidence>
<sequence>MSCCGDREKGPPEKKQRWEFIELSDFRSTSCWNFIAYGWLWFMGAVGVAVYAVDTFTAVNLLIFNRWSSQVQPVIPFKYSKWIFAICIFISYALCFYEWVRAIRVIKRDGVAASYMDPIANSLQSMRSRGFKRFLVYTQLTKSKKGTDYVAFFVYFAFQSAVRVVLAEGPRQAVNAMTLYAVMQADLINGGATTDGHSHIQQFFINLGAIADKNYEQAAIYASMLFTLVIWVFSALCLICAGLLYLVFLWHYIPQQDGRLRIYCRRKIDRRLDKIVAHTIEAAMEDEAKKREKAERKAELKRQKTGELPPPRPMGLNRAPTLPDLGDDGAWKKHDAASPLNRQDTKSTVSTLPPYSARPDGLDRQPSLPDLAFDRPGMPSRSGTQASGWSSASLEADAPLLPNAGFAGGDGWTSSPAPTYYSRKPSVTSSIPPMPMRMDTQNTSTSQRPFTPASATTARPPPGQRFPVRSNTGYSFEEPQ</sequence>
<dbReference type="GeneID" id="54471382"/>
<evidence type="ECO:0008006" key="5">
    <source>
        <dbReference type="Google" id="ProtNLM"/>
    </source>
</evidence>
<dbReference type="Proteomes" id="UP000799767">
    <property type="component" value="Unassembled WGS sequence"/>
</dbReference>
<evidence type="ECO:0000313" key="3">
    <source>
        <dbReference type="EMBL" id="KAF2485708.1"/>
    </source>
</evidence>
<name>A0A6A6PZS1_9PEZI</name>
<dbReference type="PANTHER" id="PTHR36424:SF1">
    <property type="entry name" value="LOW AFFINITY K(+) TRANSPORTER 1-RELATED"/>
    <property type="match status" value="1"/>
</dbReference>
<feature type="transmembrane region" description="Helical" evidence="2">
    <location>
        <begin position="220"/>
        <end position="253"/>
    </location>
</feature>
<feature type="non-terminal residue" evidence="3">
    <location>
        <position position="480"/>
    </location>
</feature>